<evidence type="ECO:0000256" key="5">
    <source>
        <dbReference type="HAMAP-Rule" id="MF_01572"/>
    </source>
</evidence>
<keyword evidence="2 5" id="KW-0812">Transmembrane</keyword>
<dbReference type="InterPro" id="IPR009825">
    <property type="entry name" value="ECF_substrate-spec-like"/>
</dbReference>
<dbReference type="PATRIC" id="fig|1423784.4.peg.1225"/>
<keyword evidence="4 5" id="KW-0472">Membrane</keyword>
<organism evidence="6 7">
    <name type="scientific">Lentilactobacillus parabuchneri DSM 5707 = NBRC 107865</name>
    <dbReference type="NCBI Taxonomy" id="1423784"/>
    <lineage>
        <taxon>Bacteria</taxon>
        <taxon>Bacillati</taxon>
        <taxon>Bacillota</taxon>
        <taxon>Bacilli</taxon>
        <taxon>Lactobacillales</taxon>
        <taxon>Lactobacillaceae</taxon>
        <taxon>Lentilactobacillus</taxon>
    </lineage>
</organism>
<keyword evidence="1 5" id="KW-1003">Cell membrane</keyword>
<evidence type="ECO:0000256" key="4">
    <source>
        <dbReference type="ARBA" id="ARBA00023136"/>
    </source>
</evidence>
<dbReference type="NCBIfam" id="NF010182">
    <property type="entry name" value="PRK13661.1"/>
    <property type="match status" value="1"/>
</dbReference>
<feature type="transmembrane region" description="Helical" evidence="5">
    <location>
        <begin position="150"/>
        <end position="177"/>
    </location>
</feature>
<dbReference type="PANTHER" id="PTHR37815:SF3">
    <property type="entry name" value="UPF0397 PROTEIN SPR0429"/>
    <property type="match status" value="1"/>
</dbReference>
<dbReference type="Proteomes" id="UP000051957">
    <property type="component" value="Unassembled WGS sequence"/>
</dbReference>
<protein>
    <recommendedName>
        <fullName evidence="5">UPF0397 protein FC51_GL001212</fullName>
    </recommendedName>
</protein>
<dbReference type="GO" id="GO:0005886">
    <property type="term" value="C:plasma membrane"/>
    <property type="evidence" value="ECO:0007669"/>
    <property type="project" value="UniProtKB-SubCell"/>
</dbReference>
<evidence type="ECO:0000256" key="3">
    <source>
        <dbReference type="ARBA" id="ARBA00022989"/>
    </source>
</evidence>
<feature type="transmembrane region" description="Helical" evidence="5">
    <location>
        <begin position="83"/>
        <end position="104"/>
    </location>
</feature>
<dbReference type="PANTHER" id="PTHR37815">
    <property type="entry name" value="UPF0397 PROTEIN BC_2624-RELATED"/>
    <property type="match status" value="1"/>
</dbReference>
<keyword evidence="3 5" id="KW-1133">Transmembrane helix</keyword>
<gene>
    <name evidence="6" type="ORF">FC51_GL001212</name>
</gene>
<dbReference type="Gene3D" id="1.10.1760.20">
    <property type="match status" value="1"/>
</dbReference>
<feature type="transmembrane region" description="Helical" evidence="5">
    <location>
        <begin position="12"/>
        <end position="30"/>
    </location>
</feature>
<name>A0A0R1YSU4_9LACO</name>
<feature type="transmembrane region" description="Helical" evidence="5">
    <location>
        <begin position="116"/>
        <end position="138"/>
    </location>
</feature>
<evidence type="ECO:0000256" key="1">
    <source>
        <dbReference type="ARBA" id="ARBA00022475"/>
    </source>
</evidence>
<dbReference type="Pfam" id="PF07155">
    <property type="entry name" value="ECF-ribofla_trS"/>
    <property type="match status" value="1"/>
</dbReference>
<accession>A0A0R1YSU4</accession>
<evidence type="ECO:0000313" key="6">
    <source>
        <dbReference type="EMBL" id="KRM45114.1"/>
    </source>
</evidence>
<sequence length="189" mass="20403">MLIMKSNKSKGLSVEAVVATGVGIAIVFLLKRFLPIPTGVPNTTIDLGEAFIAFLGAIFGPAVGGLVAFFAHLFNDLSWGDPWWTWIVADGIFGLIIGYSRNFLKLRTEPLTKKKLIQFNLLQIAANILCWGIIAPLGDILVYSQPAGKVFLQGITATITDVLSVGIVGTLLISAYAKTQIQKNRLSKD</sequence>
<reference evidence="6 7" key="1">
    <citation type="journal article" date="2015" name="Genome Announc.">
        <title>Expanding the biotechnology potential of lactobacilli through comparative genomics of 213 strains and associated genera.</title>
        <authorList>
            <person name="Sun Z."/>
            <person name="Harris H.M."/>
            <person name="McCann A."/>
            <person name="Guo C."/>
            <person name="Argimon S."/>
            <person name="Zhang W."/>
            <person name="Yang X."/>
            <person name="Jeffery I.B."/>
            <person name="Cooney J.C."/>
            <person name="Kagawa T.F."/>
            <person name="Liu W."/>
            <person name="Song Y."/>
            <person name="Salvetti E."/>
            <person name="Wrobel A."/>
            <person name="Rasinkangas P."/>
            <person name="Parkhill J."/>
            <person name="Rea M.C."/>
            <person name="O'Sullivan O."/>
            <person name="Ritari J."/>
            <person name="Douillard F.P."/>
            <person name="Paul Ross R."/>
            <person name="Yang R."/>
            <person name="Briner A.E."/>
            <person name="Felis G.E."/>
            <person name="de Vos W.M."/>
            <person name="Barrangou R."/>
            <person name="Klaenhammer T.R."/>
            <person name="Caufield P.W."/>
            <person name="Cui Y."/>
            <person name="Zhang H."/>
            <person name="O'Toole P.W."/>
        </authorList>
    </citation>
    <scope>NUCLEOTIDE SEQUENCE [LARGE SCALE GENOMIC DNA]</scope>
    <source>
        <strain evidence="6 7">DSM 5707</strain>
    </source>
</reference>
<comment type="subcellular location">
    <subcellularLocation>
        <location evidence="5">Cell membrane</location>
        <topology evidence="5">Multi-pass membrane protein</topology>
    </subcellularLocation>
</comment>
<comment type="similarity">
    <text evidence="5">Belongs to the UPF0397 family.</text>
</comment>
<dbReference type="EMBL" id="AZGK01000020">
    <property type="protein sequence ID" value="KRM45114.1"/>
    <property type="molecule type" value="Genomic_DNA"/>
</dbReference>
<feature type="transmembrane region" description="Helical" evidence="5">
    <location>
        <begin position="51"/>
        <end position="71"/>
    </location>
</feature>
<comment type="caution">
    <text evidence="6">The sequence shown here is derived from an EMBL/GenBank/DDBJ whole genome shotgun (WGS) entry which is preliminary data.</text>
</comment>
<dbReference type="InterPro" id="IPR022914">
    <property type="entry name" value="UPF0397"/>
</dbReference>
<evidence type="ECO:0000256" key="2">
    <source>
        <dbReference type="ARBA" id="ARBA00022692"/>
    </source>
</evidence>
<dbReference type="AlphaFoldDB" id="A0A0R1YSU4"/>
<dbReference type="HAMAP" id="MF_01572">
    <property type="entry name" value="UPF0397"/>
    <property type="match status" value="1"/>
</dbReference>
<proteinExistence type="inferred from homology"/>
<evidence type="ECO:0000313" key="7">
    <source>
        <dbReference type="Proteomes" id="UP000051957"/>
    </source>
</evidence>